<reference evidence="2" key="1">
    <citation type="submission" date="2016-08" db="EMBL/GenBank/DDBJ databases">
        <authorList>
            <person name="Varghese N."/>
            <person name="Submissions Spin"/>
        </authorList>
    </citation>
    <scope>NUCLEOTIDE SEQUENCE [LARGE SCALE GENOMIC DNA]</scope>
    <source>
        <strain evidence="2">HAMBI 2971</strain>
    </source>
</reference>
<dbReference type="EMBL" id="FMAH01000037">
    <property type="protein sequence ID" value="SCB42442.1"/>
    <property type="molecule type" value="Genomic_DNA"/>
</dbReference>
<gene>
    <name evidence="1" type="ORF">GA0061102_103724</name>
</gene>
<name>A0A1C3WQU9_9HYPH</name>
<organism evidence="1 2">
    <name type="scientific">Rhizobium miluonense</name>
    <dbReference type="NCBI Taxonomy" id="411945"/>
    <lineage>
        <taxon>Bacteria</taxon>
        <taxon>Pseudomonadati</taxon>
        <taxon>Pseudomonadota</taxon>
        <taxon>Alphaproteobacteria</taxon>
        <taxon>Hyphomicrobiales</taxon>
        <taxon>Rhizobiaceae</taxon>
        <taxon>Rhizobium/Agrobacterium group</taxon>
        <taxon>Rhizobium</taxon>
    </lineage>
</organism>
<dbReference type="Proteomes" id="UP000199435">
    <property type="component" value="Unassembled WGS sequence"/>
</dbReference>
<dbReference type="AlphaFoldDB" id="A0A1C3WQU9"/>
<evidence type="ECO:0000313" key="2">
    <source>
        <dbReference type="Proteomes" id="UP000199435"/>
    </source>
</evidence>
<accession>A0A1C3WQU9</accession>
<dbReference type="RefSeq" id="WP_092854028.1">
    <property type="nucleotide sequence ID" value="NZ_FMAH01000037.1"/>
</dbReference>
<sequence length="66" mass="7367">MTATKDVFFKPTKVSAQAKAELTTSAARDILAAETAARHKKTEKLRALRMAQPVAEVQRKIKTKKR</sequence>
<keyword evidence="2" id="KW-1185">Reference proteome</keyword>
<evidence type="ECO:0000313" key="1">
    <source>
        <dbReference type="EMBL" id="SCB42442.1"/>
    </source>
</evidence>
<dbReference type="OrthoDB" id="7917227at2"/>
<protein>
    <submittedName>
        <fullName evidence="1">Uncharacterized protein</fullName>
    </submittedName>
</protein>
<proteinExistence type="predicted"/>
<dbReference type="STRING" id="411945.GA0061102_103724"/>